<evidence type="ECO:0000313" key="2">
    <source>
        <dbReference type="EMBL" id="GEY54480.1"/>
    </source>
</evidence>
<dbReference type="AlphaFoldDB" id="A0A699HRI4"/>
<sequence length="120" mass="13423">MKGEIDPYLGGAARRHVCRHGGGTTLTSHAPEYSEYLAPSDDDIAPAEDQPLPASPIARSSGYIANSEPIEDDSEEDLEMDRVDYAADKEEEESFEDEEEEEKEEHDMLLCNVNLFITKF</sequence>
<evidence type="ECO:0000256" key="1">
    <source>
        <dbReference type="SAM" id="MobiDB-lite"/>
    </source>
</evidence>
<protein>
    <submittedName>
        <fullName evidence="2">Uncharacterized protein</fullName>
    </submittedName>
</protein>
<reference evidence="2" key="1">
    <citation type="journal article" date="2019" name="Sci. Rep.">
        <title>Draft genome of Tanacetum cinerariifolium, the natural source of mosquito coil.</title>
        <authorList>
            <person name="Yamashiro T."/>
            <person name="Shiraishi A."/>
            <person name="Satake H."/>
            <person name="Nakayama K."/>
        </authorList>
    </citation>
    <scope>NUCLEOTIDE SEQUENCE</scope>
</reference>
<organism evidence="2">
    <name type="scientific">Tanacetum cinerariifolium</name>
    <name type="common">Dalmatian daisy</name>
    <name type="synonym">Chrysanthemum cinerariifolium</name>
    <dbReference type="NCBI Taxonomy" id="118510"/>
    <lineage>
        <taxon>Eukaryota</taxon>
        <taxon>Viridiplantae</taxon>
        <taxon>Streptophyta</taxon>
        <taxon>Embryophyta</taxon>
        <taxon>Tracheophyta</taxon>
        <taxon>Spermatophyta</taxon>
        <taxon>Magnoliopsida</taxon>
        <taxon>eudicotyledons</taxon>
        <taxon>Gunneridae</taxon>
        <taxon>Pentapetalae</taxon>
        <taxon>asterids</taxon>
        <taxon>campanulids</taxon>
        <taxon>Asterales</taxon>
        <taxon>Asteraceae</taxon>
        <taxon>Asteroideae</taxon>
        <taxon>Anthemideae</taxon>
        <taxon>Anthemidinae</taxon>
        <taxon>Tanacetum</taxon>
    </lineage>
</organism>
<comment type="caution">
    <text evidence="2">The sequence shown here is derived from an EMBL/GenBank/DDBJ whole genome shotgun (WGS) entry which is preliminary data.</text>
</comment>
<accession>A0A699HRI4</accession>
<feature type="compositionally biased region" description="Acidic residues" evidence="1">
    <location>
        <begin position="89"/>
        <end position="104"/>
    </location>
</feature>
<gene>
    <name evidence="2" type="ORF">Tci_426454</name>
</gene>
<name>A0A699HRI4_TANCI</name>
<dbReference type="EMBL" id="BKCJ010187614">
    <property type="protein sequence ID" value="GEY54480.1"/>
    <property type="molecule type" value="Genomic_DNA"/>
</dbReference>
<feature type="compositionally biased region" description="Acidic residues" evidence="1">
    <location>
        <begin position="69"/>
        <end position="79"/>
    </location>
</feature>
<proteinExistence type="predicted"/>
<feature type="region of interest" description="Disordered" evidence="1">
    <location>
        <begin position="38"/>
        <end position="107"/>
    </location>
</feature>